<evidence type="ECO:0000256" key="6">
    <source>
        <dbReference type="ARBA" id="ARBA00013558"/>
    </source>
</evidence>
<dbReference type="OrthoDB" id="9808002at2"/>
<dbReference type="KEGG" id="cbu:CBU_1357"/>
<comment type="subcellular location">
    <subcellularLocation>
        <location evidence="3">Cytoplasm</location>
    </subcellularLocation>
</comment>
<dbReference type="EMBL" id="AE016828">
    <property type="protein sequence ID" value="AAO90860.1"/>
    <property type="molecule type" value="Genomic_DNA"/>
</dbReference>
<evidence type="ECO:0000313" key="18">
    <source>
        <dbReference type="Proteomes" id="UP000002671"/>
    </source>
</evidence>
<dbReference type="Gene3D" id="3.90.1150.10">
    <property type="entry name" value="Aspartate Aminotransferase, domain 1"/>
    <property type="match status" value="1"/>
</dbReference>
<dbReference type="Gene3D" id="3.40.640.10">
    <property type="entry name" value="Type I PLP-dependent aspartate aminotransferase-like (Major domain)"/>
    <property type="match status" value="1"/>
</dbReference>
<dbReference type="AlphaFoldDB" id="Q83BY0"/>
<feature type="domain" description="Aminotransferase class V" evidence="16">
    <location>
        <begin position="24"/>
        <end position="393"/>
    </location>
</feature>
<dbReference type="RefSeq" id="NP_820346.1">
    <property type="nucleotide sequence ID" value="NC_002971.4"/>
</dbReference>
<dbReference type="GO" id="GO:0005737">
    <property type="term" value="C:cytoplasm"/>
    <property type="evidence" value="ECO:0007669"/>
    <property type="project" value="UniProtKB-SubCell"/>
</dbReference>
<dbReference type="GO" id="GO:0031071">
    <property type="term" value="F:cysteine desulfurase activity"/>
    <property type="evidence" value="ECO:0000318"/>
    <property type="project" value="GO_Central"/>
</dbReference>
<comment type="similarity">
    <text evidence="5 15">Belongs to the class-V pyridoxal-phosphate-dependent aminotransferase family. Csd subfamily.</text>
</comment>
<proteinExistence type="inferred from homology"/>
<evidence type="ECO:0000256" key="10">
    <source>
        <dbReference type="ARBA" id="ARBA00023239"/>
    </source>
</evidence>
<comment type="pathway">
    <text evidence="4">Cofactor biosynthesis; iron-sulfur cluster biosynthesis.</text>
</comment>
<dbReference type="CDD" id="cd06453">
    <property type="entry name" value="SufS_like"/>
    <property type="match status" value="1"/>
</dbReference>
<evidence type="ECO:0000256" key="5">
    <source>
        <dbReference type="ARBA" id="ARBA00010447"/>
    </source>
</evidence>
<organism evidence="17 18">
    <name type="scientific">Coxiella burnetii (strain RSA 493 / Nine Mile phase I)</name>
    <dbReference type="NCBI Taxonomy" id="227377"/>
    <lineage>
        <taxon>Bacteria</taxon>
        <taxon>Pseudomonadati</taxon>
        <taxon>Pseudomonadota</taxon>
        <taxon>Gammaproteobacteria</taxon>
        <taxon>Legionellales</taxon>
        <taxon>Coxiellaceae</taxon>
        <taxon>Coxiella</taxon>
    </lineage>
</organism>
<protein>
    <recommendedName>
        <fullName evidence="6 15">Cysteine desulfurase</fullName>
        <ecNumber evidence="15">2.8.1.7</ecNumber>
    </recommendedName>
</protein>
<dbReference type="GO" id="GO:0009000">
    <property type="term" value="F:selenocysteine lyase activity"/>
    <property type="evidence" value="ECO:0007669"/>
    <property type="project" value="UniProtKB-EC"/>
</dbReference>
<dbReference type="NCBIfam" id="TIGR01979">
    <property type="entry name" value="sufS"/>
    <property type="match status" value="1"/>
</dbReference>
<dbReference type="eggNOG" id="COG0520">
    <property type="taxonomic scope" value="Bacteria"/>
</dbReference>
<evidence type="ECO:0000256" key="12">
    <source>
        <dbReference type="ARBA" id="ARBA00051175"/>
    </source>
</evidence>
<evidence type="ECO:0000256" key="13">
    <source>
        <dbReference type="ARBA" id="ARBA00063428"/>
    </source>
</evidence>
<reference evidence="17 18" key="2">
    <citation type="journal article" date="2009" name="Infect. Immun.">
        <title>Comparative genomics reveal extensive transposon-mediated genomic plasticity and diversity among potential effector proteins within the genus Coxiella.</title>
        <authorList>
            <person name="Beare P.A."/>
            <person name="Unsworth N."/>
            <person name="Andoh M."/>
            <person name="Voth D.E."/>
            <person name="Omsland A."/>
            <person name="Gilk S.D."/>
            <person name="Williams K.P."/>
            <person name="Sobral B.W."/>
            <person name="Kupko J.J.III."/>
            <person name="Porcella S.F."/>
            <person name="Samuel J.E."/>
            <person name="Heinzen R.A."/>
        </authorList>
    </citation>
    <scope>NUCLEOTIDE SEQUENCE [LARGE SCALE GENOMIC DNA]</scope>
    <source>
        <strain evidence="18">RSA 493 / Nine Mile phase I</strain>
    </source>
</reference>
<comment type="function">
    <text evidence="2 15">Catalyzes the removal of elemental sulfur and selenium atoms from L-cysteine, L-cystine, L-selenocysteine, and L-selenocystine to produce L-alanine.</text>
</comment>
<gene>
    <name evidence="17" type="primary">csdB</name>
    <name evidence="17" type="ordered locus">CBU_1357</name>
</gene>
<dbReference type="InterPro" id="IPR010970">
    <property type="entry name" value="Cys_dSase_SufS"/>
</dbReference>
<sequence>MPNSLNVRDDFPLLKQLIHGKPLVYLDTGATAQKPQAVMDAVSHYYCQDNANVHRGIYELSERATRNYEESREKIKTFINAADAREIIFTHGATGSINLVAASFGALQVKRGDEILISAMEHHSNIVPWQLLCERVNAKLKVIPVDDNGVLDIDAYQRLLTKRTKLVGLIHISNVLGTVNPVKDMIQLAHQNKTPVLLDGAQAISHREVDVQDLDCDFYVFSSHKLYGPTGVGVLYGKAKWLETMPPYQGGGDMISRVSFEKTDYNVVPYKFEAGTPNMGGVIGMGAAIDYVTRIGFEKIKLHENELMCYAAEQLQKIPGLRIIGNAPDKASAISFVMAQAHPHDISTILDNEGIAIRAGHHCAMPLMDRFNLPATARVTFGIYNTTQDVDRLVEGLHRVIQLFG</sequence>
<comment type="subunit">
    <text evidence="13">Homodimer. Interacts with SufE and the SufBCD complex composed of SufB, SufC and SufD. The interaction with SufE is required to mediate the direct transfer of the sulfur atom from the S-sulfanylcysteine.</text>
</comment>
<evidence type="ECO:0000256" key="9">
    <source>
        <dbReference type="ARBA" id="ARBA00022898"/>
    </source>
</evidence>
<keyword evidence="9 15" id="KW-0663">Pyridoxal phosphate</keyword>
<evidence type="ECO:0000259" key="16">
    <source>
        <dbReference type="Pfam" id="PF00266"/>
    </source>
</evidence>
<dbReference type="STRING" id="227377.CBU_1357"/>
<evidence type="ECO:0000256" key="8">
    <source>
        <dbReference type="ARBA" id="ARBA00022679"/>
    </source>
</evidence>
<comment type="cofactor">
    <cofactor evidence="1 14">
        <name>pyridoxal 5'-phosphate</name>
        <dbReference type="ChEBI" id="CHEBI:597326"/>
    </cofactor>
</comment>
<dbReference type="InterPro" id="IPR015424">
    <property type="entry name" value="PyrdxlP-dep_Trfase"/>
</dbReference>
<keyword evidence="18" id="KW-1185">Reference proteome</keyword>
<dbReference type="HOGENOM" id="CLU_003433_2_5_6"/>
<evidence type="ECO:0000256" key="3">
    <source>
        <dbReference type="ARBA" id="ARBA00004496"/>
    </source>
</evidence>
<evidence type="ECO:0000256" key="15">
    <source>
        <dbReference type="RuleBase" id="RU004506"/>
    </source>
</evidence>
<evidence type="ECO:0000256" key="14">
    <source>
        <dbReference type="RuleBase" id="RU004504"/>
    </source>
</evidence>
<dbReference type="SUPFAM" id="SSF53383">
    <property type="entry name" value="PLP-dependent transferases"/>
    <property type="match status" value="1"/>
</dbReference>
<evidence type="ECO:0000256" key="2">
    <source>
        <dbReference type="ARBA" id="ARBA00002824"/>
    </source>
</evidence>
<evidence type="ECO:0000256" key="4">
    <source>
        <dbReference type="ARBA" id="ARBA00005151"/>
    </source>
</evidence>
<evidence type="ECO:0000313" key="17">
    <source>
        <dbReference type="EMBL" id="AAO90860.1"/>
    </source>
</evidence>
<accession>Q83BY0</accession>
<dbReference type="GO" id="GO:0030170">
    <property type="term" value="F:pyridoxal phosphate binding"/>
    <property type="evidence" value="ECO:0007669"/>
    <property type="project" value="UniProtKB-UniRule"/>
</dbReference>
<dbReference type="Pfam" id="PF00266">
    <property type="entry name" value="Aminotran_5"/>
    <property type="match status" value="1"/>
</dbReference>
<dbReference type="PATRIC" id="fig|227377.7.peg.1352"/>
<dbReference type="PANTHER" id="PTHR43586:SF8">
    <property type="entry name" value="CYSTEINE DESULFURASE 1, CHLOROPLASTIC"/>
    <property type="match status" value="1"/>
</dbReference>
<dbReference type="PANTHER" id="PTHR43586">
    <property type="entry name" value="CYSTEINE DESULFURASE"/>
    <property type="match status" value="1"/>
</dbReference>
<dbReference type="PIRSF" id="PIRSF005572">
    <property type="entry name" value="NifS"/>
    <property type="match status" value="1"/>
</dbReference>
<dbReference type="EC" id="2.8.1.7" evidence="15"/>
<dbReference type="FunFam" id="3.40.640.10:FF:000042">
    <property type="entry name" value="Cysteine desulfurase"/>
    <property type="match status" value="1"/>
</dbReference>
<dbReference type="GeneID" id="1209263"/>
<evidence type="ECO:0000256" key="11">
    <source>
        <dbReference type="ARBA" id="ARBA00050776"/>
    </source>
</evidence>
<dbReference type="PROSITE" id="PS00595">
    <property type="entry name" value="AA_TRANSFER_CLASS_5"/>
    <property type="match status" value="1"/>
</dbReference>
<reference evidence="17 18" key="1">
    <citation type="journal article" date="2003" name="Proc. Natl. Acad. Sci. U.S.A.">
        <title>Complete genome sequence of the Q-fever pathogen, Coxiella burnetii.</title>
        <authorList>
            <person name="Seshadri R."/>
            <person name="Paulsen I.T."/>
            <person name="Eisen J.A."/>
            <person name="Read T.D."/>
            <person name="Nelson K.E."/>
            <person name="Nelson W.C."/>
            <person name="Ward N.L."/>
            <person name="Tettelin H."/>
            <person name="Davidsen T.M."/>
            <person name="Beanan M.J."/>
            <person name="Deboy R.T."/>
            <person name="Daugherty S.C."/>
            <person name="Brinkac L.M."/>
            <person name="Madupu R."/>
            <person name="Dodson R.J."/>
            <person name="Khouri H.M."/>
            <person name="Lee K.H."/>
            <person name="Carty H.A."/>
            <person name="Scanlan D."/>
            <person name="Heinzen R.A."/>
            <person name="Thompson H.A."/>
            <person name="Samuel J.E."/>
            <person name="Fraser C.M."/>
            <person name="Heidelberg J.F."/>
        </authorList>
    </citation>
    <scope>NUCLEOTIDE SEQUENCE [LARGE SCALE GENOMIC DNA]</scope>
    <source>
        <strain evidence="18">RSA 493 / Nine Mile phase I</strain>
    </source>
</reference>
<dbReference type="GO" id="GO:0006534">
    <property type="term" value="P:cysteine metabolic process"/>
    <property type="evidence" value="ECO:0000318"/>
    <property type="project" value="GO_Central"/>
</dbReference>
<keyword evidence="10 17" id="KW-0456">Lyase</keyword>
<comment type="catalytic activity">
    <reaction evidence="12">
        <text>L-selenocysteine + AH2 = hydrogenselenide + L-alanine + A + H(+)</text>
        <dbReference type="Rhea" id="RHEA:11632"/>
        <dbReference type="ChEBI" id="CHEBI:13193"/>
        <dbReference type="ChEBI" id="CHEBI:15378"/>
        <dbReference type="ChEBI" id="CHEBI:17499"/>
        <dbReference type="ChEBI" id="CHEBI:29317"/>
        <dbReference type="ChEBI" id="CHEBI:57843"/>
        <dbReference type="ChEBI" id="CHEBI:57972"/>
        <dbReference type="EC" id="4.4.1.16"/>
    </reaction>
</comment>
<dbReference type="InterPro" id="IPR016454">
    <property type="entry name" value="Cysteine_dSase"/>
</dbReference>
<evidence type="ECO:0000256" key="7">
    <source>
        <dbReference type="ARBA" id="ARBA00022490"/>
    </source>
</evidence>
<dbReference type="Proteomes" id="UP000002671">
    <property type="component" value="Chromosome"/>
</dbReference>
<name>Q83BY0_COXBU</name>
<dbReference type="InterPro" id="IPR020578">
    <property type="entry name" value="Aminotrans_V_PyrdxlP_BS"/>
</dbReference>
<comment type="catalytic activity">
    <reaction evidence="11 15">
        <text>(sulfur carrier)-H + L-cysteine = (sulfur carrier)-SH + L-alanine</text>
        <dbReference type="Rhea" id="RHEA:43892"/>
        <dbReference type="Rhea" id="RHEA-COMP:14737"/>
        <dbReference type="Rhea" id="RHEA-COMP:14739"/>
        <dbReference type="ChEBI" id="CHEBI:29917"/>
        <dbReference type="ChEBI" id="CHEBI:35235"/>
        <dbReference type="ChEBI" id="CHEBI:57972"/>
        <dbReference type="ChEBI" id="CHEBI:64428"/>
        <dbReference type="EC" id="2.8.1.7"/>
    </reaction>
</comment>
<dbReference type="RefSeq" id="WP_010958175.1">
    <property type="nucleotide sequence ID" value="NC_002971.4"/>
</dbReference>
<keyword evidence="8 15" id="KW-0808">Transferase</keyword>
<dbReference type="InterPro" id="IPR015422">
    <property type="entry name" value="PyrdxlP-dep_Trfase_small"/>
</dbReference>
<dbReference type="InterPro" id="IPR015421">
    <property type="entry name" value="PyrdxlP-dep_Trfase_major"/>
</dbReference>
<keyword evidence="7" id="KW-0963">Cytoplasm</keyword>
<dbReference type="EnsemblBacteria" id="AAO90860">
    <property type="protein sequence ID" value="AAO90860"/>
    <property type="gene ID" value="CBU_1357"/>
</dbReference>
<evidence type="ECO:0000256" key="1">
    <source>
        <dbReference type="ARBA" id="ARBA00001933"/>
    </source>
</evidence>
<dbReference type="InterPro" id="IPR000192">
    <property type="entry name" value="Aminotrans_V_dom"/>
</dbReference>